<organism evidence="1 2">
    <name type="scientific">Candidatus Amesbacteria bacterium GW2011_GWB1_48_13</name>
    <dbReference type="NCBI Taxonomy" id="1618362"/>
    <lineage>
        <taxon>Bacteria</taxon>
        <taxon>Candidatus Amesiibacteriota</taxon>
    </lineage>
</organism>
<protein>
    <submittedName>
        <fullName evidence="1">Uncharacterized protein</fullName>
    </submittedName>
</protein>
<dbReference type="EMBL" id="LCPK01000004">
    <property type="protein sequence ID" value="KKU98272.1"/>
    <property type="molecule type" value="Genomic_DNA"/>
</dbReference>
<dbReference type="Pfam" id="PF26128">
    <property type="entry name" value="Gad2"/>
    <property type="match status" value="1"/>
</dbReference>
<accession>A0A0G1UVU8</accession>
<sequence>MQEKTIKSVLKKKLDDWLEHVSVELLRDQIRRDAICTGGAITSLLVGEQPNDFDIYFKTRETTKAVAEYYVDHFKENPPSSFKDDPARLVAITVREELDRIKVVVKSQGVASESGTKDYQYFEGLDDPSEPEAFVEQIAKDKEEADKKPEKKKYRPVFLTTNAITLSDKIQLIIRFFGSVEEIHDNYDFIHCTCSWQAETGELRLPNAALVSLINKRLKYKTSKYPLCSIIRTRKFLKRGWHIDAGQYLKMAWDLNQLDLTDMAVLEDQLTGVDSAYFYEVIRLLEEGKKAGKEIDSTYLMEVVDKIFG</sequence>
<dbReference type="Proteomes" id="UP000034694">
    <property type="component" value="Unassembled WGS sequence"/>
</dbReference>
<evidence type="ECO:0000313" key="2">
    <source>
        <dbReference type="Proteomes" id="UP000034694"/>
    </source>
</evidence>
<name>A0A0G1UVU8_9BACT</name>
<evidence type="ECO:0000313" key="1">
    <source>
        <dbReference type="EMBL" id="KKU98272.1"/>
    </source>
</evidence>
<proteinExistence type="predicted"/>
<gene>
    <name evidence="1" type="ORF">UY28_C0004G0010</name>
</gene>
<dbReference type="AlphaFoldDB" id="A0A0G1UVU8"/>
<comment type="caution">
    <text evidence="1">The sequence shown here is derived from an EMBL/GenBank/DDBJ whole genome shotgun (WGS) entry which is preliminary data.</text>
</comment>
<reference evidence="1 2" key="1">
    <citation type="journal article" date="2015" name="Nature">
        <title>rRNA introns, odd ribosomes, and small enigmatic genomes across a large radiation of phyla.</title>
        <authorList>
            <person name="Brown C.T."/>
            <person name="Hug L.A."/>
            <person name="Thomas B.C."/>
            <person name="Sharon I."/>
            <person name="Castelle C.J."/>
            <person name="Singh A."/>
            <person name="Wilkins M.J."/>
            <person name="Williams K.H."/>
            <person name="Banfield J.F."/>
        </authorList>
    </citation>
    <scope>NUCLEOTIDE SEQUENCE [LARGE SCALE GENOMIC DNA]</scope>
</reference>